<reference evidence="3" key="2">
    <citation type="journal article" date="2023" name="Int. J. Mol. Sci.">
        <title>De Novo Assembly and Annotation of 11 Diverse Shrub Willow (Salix) Genomes Reveals Novel Gene Organization in Sex-Linked Regions.</title>
        <authorList>
            <person name="Hyden B."/>
            <person name="Feng K."/>
            <person name="Yates T.B."/>
            <person name="Jawdy S."/>
            <person name="Cereghino C."/>
            <person name="Smart L.B."/>
            <person name="Muchero W."/>
        </authorList>
    </citation>
    <scope>NUCLEOTIDE SEQUENCE</scope>
    <source>
        <tissue evidence="3">Shoot tip</tissue>
    </source>
</reference>
<feature type="transmembrane region" description="Helical" evidence="2">
    <location>
        <begin position="12"/>
        <end position="34"/>
    </location>
</feature>
<gene>
    <name evidence="3" type="ORF">OIU79_001881</name>
</gene>
<dbReference type="EMBL" id="JAPFFK010000011">
    <property type="protein sequence ID" value="KAJ6734697.1"/>
    <property type="molecule type" value="Genomic_DNA"/>
</dbReference>
<protein>
    <submittedName>
        <fullName evidence="3">Uncharacterized protein</fullName>
    </submittedName>
</protein>
<evidence type="ECO:0000313" key="3">
    <source>
        <dbReference type="EMBL" id="KAJ6734697.1"/>
    </source>
</evidence>
<sequence length="174" mass="20235">MGSVNGFLYQKLLPFASSFWLTVSTLFLALFGFLNRAMSRFKRNYLEPGGEAKEPKVEVSGFKEIKEIDELDEKETPSEAKEPEDEIYKSKETKEVDELEKTETPNFCFKFQFQSYRDEDEPVVLRSVTPASTSKYEFLSGRRWRVGVLSDKDFARKESETESVREEIEKTFCT</sequence>
<feature type="region of interest" description="Disordered" evidence="1">
    <location>
        <begin position="71"/>
        <end position="99"/>
    </location>
</feature>
<name>A0A9Q0ZHM6_SALPP</name>
<keyword evidence="2" id="KW-0472">Membrane</keyword>
<keyword evidence="2" id="KW-1133">Transmembrane helix</keyword>
<evidence type="ECO:0000256" key="1">
    <source>
        <dbReference type="SAM" id="MobiDB-lite"/>
    </source>
</evidence>
<keyword evidence="2" id="KW-0812">Transmembrane</keyword>
<reference evidence="3" key="1">
    <citation type="submission" date="2022-11" db="EMBL/GenBank/DDBJ databases">
        <authorList>
            <person name="Hyden B.L."/>
            <person name="Feng K."/>
            <person name="Yates T."/>
            <person name="Jawdy S."/>
            <person name="Smart L.B."/>
            <person name="Muchero W."/>
        </authorList>
    </citation>
    <scope>NUCLEOTIDE SEQUENCE</scope>
    <source>
        <tissue evidence="3">Shoot tip</tissue>
    </source>
</reference>
<comment type="caution">
    <text evidence="3">The sequence shown here is derived from an EMBL/GenBank/DDBJ whole genome shotgun (WGS) entry which is preliminary data.</text>
</comment>
<keyword evidence="4" id="KW-1185">Reference proteome</keyword>
<accession>A0A9Q0ZHM6</accession>
<evidence type="ECO:0000256" key="2">
    <source>
        <dbReference type="SAM" id="Phobius"/>
    </source>
</evidence>
<proteinExistence type="predicted"/>
<dbReference type="AlphaFoldDB" id="A0A9Q0ZHM6"/>
<organism evidence="3 4">
    <name type="scientific">Salix purpurea</name>
    <name type="common">Purple osier willow</name>
    <dbReference type="NCBI Taxonomy" id="77065"/>
    <lineage>
        <taxon>Eukaryota</taxon>
        <taxon>Viridiplantae</taxon>
        <taxon>Streptophyta</taxon>
        <taxon>Embryophyta</taxon>
        <taxon>Tracheophyta</taxon>
        <taxon>Spermatophyta</taxon>
        <taxon>Magnoliopsida</taxon>
        <taxon>eudicotyledons</taxon>
        <taxon>Gunneridae</taxon>
        <taxon>Pentapetalae</taxon>
        <taxon>rosids</taxon>
        <taxon>fabids</taxon>
        <taxon>Malpighiales</taxon>
        <taxon>Salicaceae</taxon>
        <taxon>Saliceae</taxon>
        <taxon>Salix</taxon>
    </lineage>
</organism>
<dbReference type="Proteomes" id="UP001151532">
    <property type="component" value="Chromosome 17"/>
</dbReference>
<evidence type="ECO:0000313" key="4">
    <source>
        <dbReference type="Proteomes" id="UP001151532"/>
    </source>
</evidence>